<name>E3LDC6_CAERE</name>
<dbReference type="Gene3D" id="1.50.10.10">
    <property type="match status" value="1"/>
</dbReference>
<evidence type="ECO:0000313" key="4">
    <source>
        <dbReference type="Proteomes" id="UP000008281"/>
    </source>
</evidence>
<evidence type="ECO:0000259" key="2">
    <source>
        <dbReference type="Pfam" id="PF03200"/>
    </source>
</evidence>
<dbReference type="GO" id="GO:0005789">
    <property type="term" value="C:endoplasmic reticulum membrane"/>
    <property type="evidence" value="ECO:0007669"/>
    <property type="project" value="TreeGrafter"/>
</dbReference>
<dbReference type="GO" id="GO:0009311">
    <property type="term" value="P:oligosaccharide metabolic process"/>
    <property type="evidence" value="ECO:0007669"/>
    <property type="project" value="InterPro"/>
</dbReference>
<reference evidence="3" key="1">
    <citation type="submission" date="2007-07" db="EMBL/GenBank/DDBJ databases">
        <title>PCAP assembly of the Caenorhabditis remanei genome.</title>
        <authorList>
            <consortium name="The Caenorhabditis remanei Sequencing Consortium"/>
            <person name="Wilson R.K."/>
        </authorList>
    </citation>
    <scope>NUCLEOTIDE SEQUENCE [LARGE SCALE GENOMIC DNA]</scope>
    <source>
        <strain evidence="3">PB4641</strain>
    </source>
</reference>
<dbReference type="SUPFAM" id="SSF48208">
    <property type="entry name" value="Six-hairpin glycosidases"/>
    <property type="match status" value="1"/>
</dbReference>
<sequence>MVKKVIEPGNSQQSVTENTSADTSDGKKSTNEEKKPVKTESKEISSLSMPKVLTAVLSIGFFLSIAGSYGYQSFIDIYIKPPLEERTFPFLGGVETNDTRLRNVYRHWLYAVNPILHFLEVDKPWNPAFIVELSINDKFIAIQDFDTREYDSPDVYNGGKMTLRSITTYPNEKISVFMISENHITITIFHIIYPNATIGLFVNTQGRSPNNTENNLKLKISGRGVKWIEIPLLPDSSIYQTFPNTTELPYKSHPEMEKAIGEVTENWKNKFDKWFTSTGQQQIPKAYLELINSAYSLIANSLNNVPHVALVGKYETWIEELNYYFIARSSANYSTLDEQFFPLLTLSRLESEDTMRVLNSWMSLVNNLGYMGNRLHQGKIHLTPIQGPLLFQVIKDLLTNPLFEDKFQGIVEKLEYIAEYTWKNSIGKGGLTDLKWLGDCRGIFQYMPPSQNNNSSFELLCLLGDMSSVMQKVYKKTGAPESSKWVQRSIDVENAMKKYWNEETKQYGDLVNGKWHYSISSHVPLILASVKQDAEILPQLFKNLQQDTNFTTLGIQLSEEEGAAVSTNYFLLKSLKHYSELSGPSQETAHQMYSVLKNNMAAAIARANRIEKSFYGNYDRTMRPIGLKDNLDGTLVFAIMSS</sequence>
<dbReference type="HOGENOM" id="CLU_447775_0_0_1"/>
<dbReference type="eggNOG" id="ENOG502TFZI">
    <property type="taxonomic scope" value="Eukaryota"/>
</dbReference>
<protein>
    <recommendedName>
        <fullName evidence="2">Glycosyl hydrolase family 63 C-terminal domain-containing protein</fullName>
    </recommendedName>
</protein>
<organism evidence="4">
    <name type="scientific">Caenorhabditis remanei</name>
    <name type="common">Caenorhabditis vulgaris</name>
    <dbReference type="NCBI Taxonomy" id="31234"/>
    <lineage>
        <taxon>Eukaryota</taxon>
        <taxon>Metazoa</taxon>
        <taxon>Ecdysozoa</taxon>
        <taxon>Nematoda</taxon>
        <taxon>Chromadorea</taxon>
        <taxon>Rhabditida</taxon>
        <taxon>Rhabditina</taxon>
        <taxon>Rhabditomorpha</taxon>
        <taxon>Rhabditoidea</taxon>
        <taxon>Rhabditidae</taxon>
        <taxon>Peloderinae</taxon>
        <taxon>Caenorhabditis</taxon>
    </lineage>
</organism>
<dbReference type="EMBL" id="DS268407">
    <property type="protein sequence ID" value="EFO82647.1"/>
    <property type="molecule type" value="Genomic_DNA"/>
</dbReference>
<dbReference type="FunCoup" id="E3LDC6">
    <property type="interactions" value="1230"/>
</dbReference>
<dbReference type="PANTHER" id="PTHR10412">
    <property type="entry name" value="MANNOSYL-OLIGOSACCHARIDE GLUCOSIDASE"/>
    <property type="match status" value="1"/>
</dbReference>
<feature type="compositionally biased region" description="Basic and acidic residues" evidence="1">
    <location>
        <begin position="24"/>
        <end position="42"/>
    </location>
</feature>
<keyword evidence="4" id="KW-1185">Reference proteome</keyword>
<dbReference type="PANTHER" id="PTHR10412:SF16">
    <property type="entry name" value="GLYCOSYL HYDROLASE FAMILY 63 C-TERMINAL DOMAIN-CONTAINING PROTEIN"/>
    <property type="match status" value="1"/>
</dbReference>
<dbReference type="InParanoid" id="E3LDC6"/>
<dbReference type="GO" id="GO:0004573">
    <property type="term" value="F:Glc3Man9GlcNAc2 oligosaccharide glucosidase activity"/>
    <property type="evidence" value="ECO:0007669"/>
    <property type="project" value="InterPro"/>
</dbReference>
<accession>E3LDC6</accession>
<dbReference type="AlphaFoldDB" id="E3LDC6"/>
<dbReference type="InterPro" id="IPR031335">
    <property type="entry name" value="Glyco_hydro_63_C"/>
</dbReference>
<evidence type="ECO:0000256" key="1">
    <source>
        <dbReference type="SAM" id="MobiDB-lite"/>
    </source>
</evidence>
<gene>
    <name evidence="3" type="ORF">CRE_00138</name>
</gene>
<dbReference type="STRING" id="31234.E3LDC6"/>
<feature type="compositionally biased region" description="Polar residues" evidence="1">
    <location>
        <begin position="9"/>
        <end position="23"/>
    </location>
</feature>
<dbReference type="InterPro" id="IPR004888">
    <property type="entry name" value="Glycoside_hydrolase_63"/>
</dbReference>
<dbReference type="Proteomes" id="UP000008281">
    <property type="component" value="Unassembled WGS sequence"/>
</dbReference>
<dbReference type="OrthoDB" id="5792048at2759"/>
<dbReference type="GO" id="GO:0006487">
    <property type="term" value="P:protein N-linked glycosylation"/>
    <property type="evidence" value="ECO:0007669"/>
    <property type="project" value="TreeGrafter"/>
</dbReference>
<evidence type="ECO:0000313" key="3">
    <source>
        <dbReference type="EMBL" id="EFO82647.1"/>
    </source>
</evidence>
<dbReference type="InterPro" id="IPR012341">
    <property type="entry name" value="6hp_glycosidase-like_sf"/>
</dbReference>
<feature type="domain" description="Glycosyl hydrolase family 63 C-terminal" evidence="2">
    <location>
        <begin position="566"/>
        <end position="621"/>
    </location>
</feature>
<dbReference type="OMA" id="YIAENTW"/>
<dbReference type="InterPro" id="IPR008928">
    <property type="entry name" value="6-hairpin_glycosidase_sf"/>
</dbReference>
<proteinExistence type="predicted"/>
<dbReference type="Pfam" id="PF03200">
    <property type="entry name" value="Glyco_hydro_63"/>
    <property type="match status" value="1"/>
</dbReference>
<feature type="region of interest" description="Disordered" evidence="1">
    <location>
        <begin position="1"/>
        <end position="42"/>
    </location>
</feature>